<dbReference type="Proteomes" id="UP000092651">
    <property type="component" value="Unassembled WGS sequence"/>
</dbReference>
<feature type="compositionally biased region" description="Polar residues" evidence="1">
    <location>
        <begin position="674"/>
        <end position="685"/>
    </location>
</feature>
<evidence type="ECO:0000313" key="2">
    <source>
        <dbReference type="EMBL" id="OCA69168.1"/>
    </source>
</evidence>
<keyword evidence="3" id="KW-1185">Reference proteome</keyword>
<organism evidence="2 3">
    <name type="scientific">Chryseobacterium artocarpi</name>
    <dbReference type="NCBI Taxonomy" id="1414727"/>
    <lineage>
        <taxon>Bacteria</taxon>
        <taxon>Pseudomonadati</taxon>
        <taxon>Bacteroidota</taxon>
        <taxon>Flavobacteriia</taxon>
        <taxon>Flavobacteriales</taxon>
        <taxon>Weeksellaceae</taxon>
        <taxon>Chryseobacterium group</taxon>
        <taxon>Chryseobacterium</taxon>
    </lineage>
</organism>
<dbReference type="EMBL" id="MAYH01000048">
    <property type="protein sequence ID" value="OCA69168.1"/>
    <property type="molecule type" value="Genomic_DNA"/>
</dbReference>
<protein>
    <recommendedName>
        <fullName evidence="4">Sugar-binding protein</fullName>
    </recommendedName>
</protein>
<name>A0A1B8ZC18_9FLAO</name>
<dbReference type="InterPro" id="IPR050708">
    <property type="entry name" value="T6SS_VgrG/RHS"/>
</dbReference>
<evidence type="ECO:0000313" key="3">
    <source>
        <dbReference type="Proteomes" id="UP000092651"/>
    </source>
</evidence>
<dbReference type="PANTHER" id="PTHR32305">
    <property type="match status" value="1"/>
</dbReference>
<accession>A0A1B8ZC18</accession>
<dbReference type="InterPro" id="IPR022385">
    <property type="entry name" value="Rhs_assc_core"/>
</dbReference>
<feature type="region of interest" description="Disordered" evidence="1">
    <location>
        <begin position="656"/>
        <end position="685"/>
    </location>
</feature>
<comment type="caution">
    <text evidence="2">The sequence shown here is derived from an EMBL/GenBank/DDBJ whole genome shotgun (WGS) entry which is preliminary data.</text>
</comment>
<proteinExistence type="predicted"/>
<dbReference type="AlphaFoldDB" id="A0A1B8ZC18"/>
<gene>
    <name evidence="2" type="ORF">BBI01_18370</name>
</gene>
<dbReference type="Gene3D" id="2.180.10.10">
    <property type="entry name" value="RHS repeat-associated core"/>
    <property type="match status" value="1"/>
</dbReference>
<dbReference type="PANTHER" id="PTHR32305:SF15">
    <property type="entry name" value="PROTEIN RHSA-RELATED"/>
    <property type="match status" value="1"/>
</dbReference>
<evidence type="ECO:0008006" key="4">
    <source>
        <dbReference type="Google" id="ProtNLM"/>
    </source>
</evidence>
<evidence type="ECO:0000256" key="1">
    <source>
        <dbReference type="SAM" id="MobiDB-lite"/>
    </source>
</evidence>
<sequence length="867" mass="97663">MGRVAYTGIIGGGSRISMQSQAGNLIIVEERNSSGFTKNGMQIQYSNGYFVDIETILSINYYDTYPNYDFNPSLPVEPILTDSPSPEGRSTKGLPVMSFVKNIEDDNWTKNYTYYDLKGRVIGTHSINHLGGYTRTESKLDFAGVPQTVVTKHKRLNSDTEKVITETFTYDHQNRLLVHKHKIDSNPEEILAQNNYNELSQLTTKKVGGVTLDSSLQQIDYKYNIRGWMTQINDPANLGNDLFGYKINYNKVEGQETPNNDYLDLKVKPKYNGNIAEVSWKTLTENNEPLKTYGYAYDSLNRLTAGFYQKAGNEFAKEYFERLEYDLNGNITRLQRSAGVLPGSNTALVIDNLKYDYVGNKLIRVTDQQMNPSGYPYMANPGTIGYDNDNVAGNGNMISHPDKGISSIQYNYLNLPKQIVQNDKVTNYIYRADGVKVKKLFDNIETAYLDGFQYKSTFLQESWNGEGTFIPDPNEIPVVKLRIIPTSEGYYDALLGQYIYNFTDHLGNVRLSYTDTNKDGIIQPGQYSVRECLGGKLGCHDVWKPGEIVEVNNYYPFGLLHNYTTTTQNAYQYKYQGQELQETGFYSFKWRNYMPDVGRFTTIDPLSEKYPYNSTYAFQENKLGMGIELEGLELLKNHTGFFAINGNAMKVKRAPVSQRDGNGNPTFTAGDIGLSTSGYNPNGARMSSENTGLRLDSYRYEGPVSDAVQMQNTRDKISTKVRQSFKTTKTGAEMWNIKQYRADQASAANSGIKELVKLGKLAASIPDAIKSTNDYVQATKDVKAIESQAMRMDDAINYVDQSGINMNPQTRNDVINYIFDGTLPNPDAGLMPNSLIIQNGTEIMRTNGIPIQPLDEQLTTKSRKIPQ</sequence>
<reference evidence="2 3" key="1">
    <citation type="submission" date="2016-07" db="EMBL/GenBank/DDBJ databases">
        <authorList>
            <person name="Jeong J.-J."/>
            <person name="Kim D.W."/>
            <person name="Sang M.K."/>
            <person name="Choi I.-G."/>
            <person name="Kim K.D."/>
        </authorList>
    </citation>
    <scope>NUCLEOTIDE SEQUENCE [LARGE SCALE GENOMIC DNA]</scope>
    <source>
        <strain evidence="2 3">UTM-3</strain>
    </source>
</reference>
<dbReference type="NCBIfam" id="TIGR03696">
    <property type="entry name" value="Rhs_assc_core"/>
    <property type="match status" value="1"/>
</dbReference>